<feature type="region of interest" description="Disordered" evidence="4">
    <location>
        <begin position="1012"/>
        <end position="1042"/>
    </location>
</feature>
<dbReference type="Gene3D" id="3.40.50.12780">
    <property type="entry name" value="N-terminal domain of ligase-like"/>
    <property type="match status" value="1"/>
</dbReference>
<dbReference type="GO" id="GO:0031177">
    <property type="term" value="F:phosphopantetheine binding"/>
    <property type="evidence" value="ECO:0007669"/>
    <property type="project" value="InterPro"/>
</dbReference>
<comment type="similarity">
    <text evidence="3">Belongs to the NRP synthetase family.</text>
</comment>
<dbReference type="InterPro" id="IPR013120">
    <property type="entry name" value="FAR_NAD-bd"/>
</dbReference>
<dbReference type="SMART" id="SM00823">
    <property type="entry name" value="PKS_PP"/>
    <property type="match status" value="1"/>
</dbReference>
<dbReference type="InterPro" id="IPR020845">
    <property type="entry name" value="AMP-binding_CS"/>
</dbReference>
<feature type="region of interest" description="Disordered" evidence="4">
    <location>
        <begin position="422"/>
        <end position="502"/>
    </location>
</feature>
<dbReference type="InterPro" id="IPR036291">
    <property type="entry name" value="NAD(P)-bd_dom_sf"/>
</dbReference>
<dbReference type="SUPFAM" id="SSF56801">
    <property type="entry name" value="Acetyl-CoA synthetase-like"/>
    <property type="match status" value="1"/>
</dbReference>
<dbReference type="Pfam" id="PF07993">
    <property type="entry name" value="NAD_binding_4"/>
    <property type="match status" value="1"/>
</dbReference>
<evidence type="ECO:0000256" key="2">
    <source>
        <dbReference type="ARBA" id="ARBA00022553"/>
    </source>
</evidence>
<dbReference type="InterPro" id="IPR020806">
    <property type="entry name" value="PKS_PP-bd"/>
</dbReference>
<accession>A0A9P5C319</accession>
<feature type="compositionally biased region" description="Low complexity" evidence="4">
    <location>
        <begin position="1"/>
        <end position="18"/>
    </location>
</feature>
<evidence type="ECO:0000256" key="3">
    <source>
        <dbReference type="ARBA" id="ARBA00029454"/>
    </source>
</evidence>
<dbReference type="EMBL" id="SWKV01000017">
    <property type="protein sequence ID" value="KAF3042114.1"/>
    <property type="molecule type" value="Genomic_DNA"/>
</dbReference>
<dbReference type="InterPro" id="IPR000873">
    <property type="entry name" value="AMP-dep_synth/lig_dom"/>
</dbReference>
<dbReference type="Proteomes" id="UP000758155">
    <property type="component" value="Unassembled WGS sequence"/>
</dbReference>
<dbReference type="OrthoDB" id="429813at2759"/>
<feature type="compositionally biased region" description="Low complexity" evidence="4">
    <location>
        <begin position="461"/>
        <end position="481"/>
    </location>
</feature>
<evidence type="ECO:0000313" key="7">
    <source>
        <dbReference type="Proteomes" id="UP000758155"/>
    </source>
</evidence>
<dbReference type="PROSITE" id="PS50075">
    <property type="entry name" value="CARRIER"/>
    <property type="match status" value="1"/>
</dbReference>
<dbReference type="InterPro" id="IPR036736">
    <property type="entry name" value="ACP-like_sf"/>
</dbReference>
<keyword evidence="1" id="KW-0596">Phosphopantetheine</keyword>
<keyword evidence="2" id="KW-0597">Phosphoprotein</keyword>
<dbReference type="InterPro" id="IPR042099">
    <property type="entry name" value="ANL_N_sf"/>
</dbReference>
<protein>
    <submittedName>
        <fullName evidence="6">Secondary metabolism biosynthetic enzyme</fullName>
    </submittedName>
</protein>
<dbReference type="PANTHER" id="PTHR43439:SF2">
    <property type="entry name" value="ENZYME, PUTATIVE (JCVI)-RELATED"/>
    <property type="match status" value="1"/>
</dbReference>
<evidence type="ECO:0000256" key="4">
    <source>
        <dbReference type="SAM" id="MobiDB-lite"/>
    </source>
</evidence>
<dbReference type="Pfam" id="PF00550">
    <property type="entry name" value="PP-binding"/>
    <property type="match status" value="1"/>
</dbReference>
<feature type="region of interest" description="Disordered" evidence="4">
    <location>
        <begin position="517"/>
        <end position="538"/>
    </location>
</feature>
<reference evidence="6" key="1">
    <citation type="submission" date="2019-04" db="EMBL/GenBank/DDBJ databases">
        <title>Sequencing of skin fungus with MAO and IRED activity.</title>
        <authorList>
            <person name="Marsaioli A.J."/>
            <person name="Bonatto J.M.C."/>
            <person name="Reis Junior O."/>
        </authorList>
    </citation>
    <scope>NUCLEOTIDE SEQUENCE</scope>
    <source>
        <strain evidence="6">28M1</strain>
    </source>
</reference>
<comment type="caution">
    <text evidence="6">The sequence shown here is derived from an EMBL/GenBank/DDBJ whole genome shotgun (WGS) entry which is preliminary data.</text>
</comment>
<feature type="region of interest" description="Disordered" evidence="4">
    <location>
        <begin position="1"/>
        <end position="21"/>
    </location>
</feature>
<dbReference type="Pfam" id="PF23562">
    <property type="entry name" value="AMP-binding_C_3"/>
    <property type="match status" value="1"/>
</dbReference>
<dbReference type="SUPFAM" id="SSF47336">
    <property type="entry name" value="ACP-like"/>
    <property type="match status" value="1"/>
</dbReference>
<dbReference type="Pfam" id="PF00501">
    <property type="entry name" value="AMP-binding"/>
    <property type="match status" value="1"/>
</dbReference>
<dbReference type="PROSITE" id="PS00455">
    <property type="entry name" value="AMP_BINDING"/>
    <property type="match status" value="1"/>
</dbReference>
<proteinExistence type="inferred from homology"/>
<sequence>MSSSASTPAASPATPSPSKYGNPVFFMREAELLRYRAIMTLLAVTNAIDEDVEQKGTQIDHKTAAKNDKQAQIYRRLANLTDLLPRHHEVIAVVPAADLKTIQITASEEFKQGEDEFEDMLQETEQMPSKELVFANSPITHNIPLKKGGPMSRGCQPLKTEVDPVDKEELGEPGEVEEEEDCHAHIYASDYQGIDAGIARNDRPEAIVKYLDLVCLHVTAMLDLAAGKDTSSEIKEFMLDPWLEEHNGYLKSEPTKKPPAIDLRNYDIFEKAHLNLNETEVNVKKQHFKNIKVMKQKQKPGRYDRENGFSGNSHAESHLLNDVLHKRAGDKFVSTDDSKVKHLLLPPKDVLDKMEEVLRVLPDEQGKKILYPGNYTTWTATTLPANIPREAGLRILNYAEKTLRARLSKIIAQADVDTRRDLSSIRTAPGNDAIGTPRKKFGAPGNIFRRSSGGGVDRESPSSTGAASAPASALSIATSSPALPPEALARTPGSLNEKHGRNLPIHDKFLSLTEKAENDPGDQLAHRRNRQGFYDSPPRTPLAARLTIAASYDPIFVLHTSGSTGTPKPIIYTHEWVSRCFGSTTIPAVDGTVDFGHYITSGTLFLTLPPFHIAGVGLGLILALFHGYITAYPLPGPPPTTEALLTAISNTDIDWACVSPVVVDELGKREDLLNAAASRLKYIFYAGGSVPKASGDVVARKLPLWTILGSSEAGMMPLIHETRGYDNAEDWVYMRFNPALKSEMRHLHDDFYELVLVRNEGTESFQPVFTLFPADEEFRTRDLFRPHPSKDGLWRYHSRIDDVIVFLNGEKTNPISFEHQVTGHPEVKAVLVLGAQRFEAGLLVESTNDTQLTEKGKEAFIDRIWPMVQKANELTPAHARVARNKIVLVDPSKPMARAGKGTVQRATTLALYAAEIDQLYEQEEADDTPTERKTPAQSLRALVRNAVAEVVSIDDIDLFQLGLDSLGALRLQRVLKKILPNASISNSTVYNNPSVNALVSALEDVIAKVETSVTESGPQEANDAVGGAQEGMDEARMPKSTENTSIDELETVLKVFSEKVNAIAARQGTLALNLSTAGATILLTGTTGAIGSYVLDILLGRPDVAHVYCLNRTTDAQERQANNNQSRGLATDFSPERVTFLNGDLTESDFGLPAEDYTRLLESVTHVVHNAWPVNFSLPLAAFTPSIEGVVTLIQFAARSKRNSSLQFYSSIASVFNHPASEVAETIDDNLTSPLPGGYGQSKFVAERLVDQACSTLSIRGSVVRIGQIAGAARTASGWNRHEWLPSLVTTSAYIGALPDTLADGGDEVKWVPIDHLAAVLVELALIPDDSLLEADGAAVYHIEHPNPVTWSSILPVIKSSLDCSLDKSGVVKQPVQLVSYEQWLSVLRAKSLEAEQDANVDYAKLVRRIPGVKLIDFYEGLQDGAARGLNLALSMQRTCALSPSLPKMEPLEGSWIAGWVREWLEAAEA</sequence>
<gene>
    <name evidence="6" type="ORF">E8E12_003750</name>
</gene>
<dbReference type="Gene3D" id="3.40.50.720">
    <property type="entry name" value="NAD(P)-binding Rossmann-like Domain"/>
    <property type="match status" value="1"/>
</dbReference>
<name>A0A9P5C319_9PLEO</name>
<keyword evidence="7" id="KW-1185">Reference proteome</keyword>
<dbReference type="InterPro" id="IPR051414">
    <property type="entry name" value="Adenylate-forming_Reductase"/>
</dbReference>
<organism evidence="6 7">
    <name type="scientific">Didymella heteroderae</name>
    <dbReference type="NCBI Taxonomy" id="1769908"/>
    <lineage>
        <taxon>Eukaryota</taxon>
        <taxon>Fungi</taxon>
        <taxon>Dikarya</taxon>
        <taxon>Ascomycota</taxon>
        <taxon>Pezizomycotina</taxon>
        <taxon>Dothideomycetes</taxon>
        <taxon>Pleosporomycetidae</taxon>
        <taxon>Pleosporales</taxon>
        <taxon>Pleosporineae</taxon>
        <taxon>Didymellaceae</taxon>
        <taxon>Didymella</taxon>
    </lineage>
</organism>
<feature type="domain" description="Carrier" evidence="5">
    <location>
        <begin position="930"/>
        <end position="1006"/>
    </location>
</feature>
<dbReference type="InterPro" id="IPR009081">
    <property type="entry name" value="PP-bd_ACP"/>
</dbReference>
<evidence type="ECO:0000259" key="5">
    <source>
        <dbReference type="PROSITE" id="PS50075"/>
    </source>
</evidence>
<dbReference type="PANTHER" id="PTHR43439">
    <property type="entry name" value="PHENYLACETATE-COENZYME A LIGASE"/>
    <property type="match status" value="1"/>
</dbReference>
<dbReference type="SUPFAM" id="SSF51735">
    <property type="entry name" value="NAD(P)-binding Rossmann-fold domains"/>
    <property type="match status" value="1"/>
</dbReference>
<evidence type="ECO:0000256" key="1">
    <source>
        <dbReference type="ARBA" id="ARBA00022450"/>
    </source>
</evidence>
<evidence type="ECO:0000313" key="6">
    <source>
        <dbReference type="EMBL" id="KAF3042114.1"/>
    </source>
</evidence>
<dbReference type="Gene3D" id="1.10.1200.10">
    <property type="entry name" value="ACP-like"/>
    <property type="match status" value="1"/>
</dbReference>